<dbReference type="EMBL" id="HBNR01044073">
    <property type="protein sequence ID" value="CAE4604437.1"/>
    <property type="molecule type" value="Transcribed_RNA"/>
</dbReference>
<keyword evidence="1" id="KW-0472">Membrane</keyword>
<proteinExistence type="predicted"/>
<gene>
    <name evidence="2" type="ORF">AMON00008_LOCUS30665</name>
</gene>
<feature type="transmembrane region" description="Helical" evidence="1">
    <location>
        <begin position="56"/>
        <end position="74"/>
    </location>
</feature>
<accession>A0A7S4V2Z6</accession>
<feature type="transmembrane region" description="Helical" evidence="1">
    <location>
        <begin position="12"/>
        <end position="36"/>
    </location>
</feature>
<name>A0A7S4V2Z6_9DINO</name>
<protein>
    <submittedName>
        <fullName evidence="2">Uncharacterized protein</fullName>
    </submittedName>
</protein>
<dbReference type="AlphaFoldDB" id="A0A7S4V2Z6"/>
<keyword evidence="1" id="KW-0812">Transmembrane</keyword>
<sequence>MPSRSSRPERVHAVQITFQGLGACVCLLFALQGLVILAGPAMGQPDRPLGDFYEEAYWFSEGWLYMVVGLWGFAREVRTCFLSVSASLGQSIGKRLVVSLGYLWLGAHSLGGRIQQGSAAWRTEARVTAFAAWVVGAVDLLTACCSVGQPCGEDLGAGGAARPSEKFVWSGSDGAAAAAGGDAGGAASESGLKAEGAPVNGRRTFAI</sequence>
<dbReference type="PROSITE" id="PS51257">
    <property type="entry name" value="PROKAR_LIPOPROTEIN"/>
    <property type="match status" value="1"/>
</dbReference>
<evidence type="ECO:0000313" key="2">
    <source>
        <dbReference type="EMBL" id="CAE4604437.1"/>
    </source>
</evidence>
<keyword evidence="1" id="KW-1133">Transmembrane helix</keyword>
<organism evidence="2">
    <name type="scientific">Alexandrium monilatum</name>
    <dbReference type="NCBI Taxonomy" id="311494"/>
    <lineage>
        <taxon>Eukaryota</taxon>
        <taxon>Sar</taxon>
        <taxon>Alveolata</taxon>
        <taxon>Dinophyceae</taxon>
        <taxon>Gonyaulacales</taxon>
        <taxon>Pyrocystaceae</taxon>
        <taxon>Alexandrium</taxon>
    </lineage>
</organism>
<evidence type="ECO:0000256" key="1">
    <source>
        <dbReference type="SAM" id="Phobius"/>
    </source>
</evidence>
<reference evidence="2" key="1">
    <citation type="submission" date="2021-01" db="EMBL/GenBank/DDBJ databases">
        <authorList>
            <person name="Corre E."/>
            <person name="Pelletier E."/>
            <person name="Niang G."/>
            <person name="Scheremetjew M."/>
            <person name="Finn R."/>
            <person name="Kale V."/>
            <person name="Holt S."/>
            <person name="Cochrane G."/>
            <person name="Meng A."/>
            <person name="Brown T."/>
            <person name="Cohen L."/>
        </authorList>
    </citation>
    <scope>NUCLEOTIDE SEQUENCE</scope>
    <source>
        <strain evidence="2">CCMP3105</strain>
    </source>
</reference>